<reference evidence="3" key="2">
    <citation type="journal article" date="2011" name="Proc. Natl. Acad. Sci. U.S.A.">
        <title>Obligate biotrophy features unraveled by the genomic analysis of rust fungi.</title>
        <authorList>
            <person name="Duplessis S."/>
            <person name="Cuomo C.A."/>
            <person name="Lin Y.-C."/>
            <person name="Aerts A."/>
            <person name="Tisserant E."/>
            <person name="Veneault-Fourrey C."/>
            <person name="Joly D.L."/>
            <person name="Hacquard S."/>
            <person name="Amselem J."/>
            <person name="Cantarel B.L."/>
            <person name="Chiu R."/>
            <person name="Coutinho P.M."/>
            <person name="Feau N."/>
            <person name="Field M."/>
            <person name="Frey P."/>
            <person name="Gelhaye E."/>
            <person name="Goldberg J."/>
            <person name="Grabherr M.G."/>
            <person name="Kodira C.D."/>
            <person name="Kohler A."/>
            <person name="Kuees U."/>
            <person name="Lindquist E.A."/>
            <person name="Lucas S.M."/>
            <person name="Mago R."/>
            <person name="Mauceli E."/>
            <person name="Morin E."/>
            <person name="Murat C."/>
            <person name="Pangilinan J.L."/>
            <person name="Park R."/>
            <person name="Pearson M."/>
            <person name="Quesneville H."/>
            <person name="Rouhier N."/>
            <person name="Sakthikumar S."/>
            <person name="Salamov A.A."/>
            <person name="Schmutz J."/>
            <person name="Selles B."/>
            <person name="Shapiro H."/>
            <person name="Tanguay P."/>
            <person name="Tuskan G.A."/>
            <person name="Henrissat B."/>
            <person name="Van de Peer Y."/>
            <person name="Rouze P."/>
            <person name="Ellis J.G."/>
            <person name="Dodds P.N."/>
            <person name="Schein J.E."/>
            <person name="Zhong S."/>
            <person name="Hamelin R.C."/>
            <person name="Grigoriev I.V."/>
            <person name="Szabo L.J."/>
            <person name="Martin F."/>
        </authorList>
    </citation>
    <scope>NUCLEOTIDE SEQUENCE [LARGE SCALE GENOMIC DNA]</scope>
    <source>
        <strain evidence="3">CRL 75-36-700-3 / race SCCL</strain>
    </source>
</reference>
<dbReference type="EMBL" id="DS178314">
    <property type="protein sequence ID" value="EFP88448.1"/>
    <property type="molecule type" value="Genomic_DNA"/>
</dbReference>
<protein>
    <submittedName>
        <fullName evidence="2">Uncharacterized protein</fullName>
    </submittedName>
</protein>
<sequence length="257" mass="28733">MSDAVPPPRGQEQPAANSTCDSTHTANGSDISRAKEWFKAVLKIQHSAISQAQEDRHQALEGRQADWQIILAAHQASADCIGQLEDLLLVMNIKTNRRAQTLQSLFNFNSKKFSKLGDLQLAQFVLYGLPNALQDRMNKRQLLEASPFAYRQFEKQANASFLVLHCPMELPPLAKSNPNAPPTLGRNEFIWQVHAYLDLQGLCHFCKKHCRNATGSCPGPIERSHINIPNNFQTPIKPPNYIAPCAWGKEVQPTSLE</sequence>
<dbReference type="AlphaFoldDB" id="E3KVX3"/>
<evidence type="ECO:0000313" key="2">
    <source>
        <dbReference type="EMBL" id="EFP88448.1"/>
    </source>
</evidence>
<name>E3KVX3_PUCGT</name>
<dbReference type="RefSeq" id="XP_003332867.1">
    <property type="nucleotide sequence ID" value="XM_003332819.1"/>
</dbReference>
<gene>
    <name evidence="2" type="ORF">PGTG_14026</name>
</gene>
<dbReference type="Proteomes" id="UP000008783">
    <property type="component" value="Unassembled WGS sequence"/>
</dbReference>
<proteinExistence type="predicted"/>
<dbReference type="GeneID" id="10540750"/>
<evidence type="ECO:0000256" key="1">
    <source>
        <dbReference type="SAM" id="MobiDB-lite"/>
    </source>
</evidence>
<reference key="1">
    <citation type="submission" date="2007-01" db="EMBL/GenBank/DDBJ databases">
        <title>The Genome Sequence of Puccinia graminis f. sp. tritici Strain CRL 75-36-700-3.</title>
        <authorList>
            <consortium name="The Broad Institute Genome Sequencing Platform"/>
            <person name="Birren B."/>
            <person name="Lander E."/>
            <person name="Galagan J."/>
            <person name="Nusbaum C."/>
            <person name="Devon K."/>
            <person name="Cuomo C."/>
            <person name="Jaffe D."/>
            <person name="Butler J."/>
            <person name="Alvarez P."/>
            <person name="Gnerre S."/>
            <person name="Grabherr M."/>
            <person name="Mauceli E."/>
            <person name="Brockman W."/>
            <person name="Young S."/>
            <person name="LaButti K."/>
            <person name="Sykes S."/>
            <person name="DeCaprio D."/>
            <person name="Crawford M."/>
            <person name="Koehrsen M."/>
            <person name="Engels R."/>
            <person name="Montgomery P."/>
            <person name="Pearson M."/>
            <person name="Howarth C."/>
            <person name="Larson L."/>
            <person name="White J."/>
            <person name="Zeng Q."/>
            <person name="Kodira C."/>
            <person name="Yandava C."/>
            <person name="Alvarado L."/>
            <person name="O'Leary S."/>
            <person name="Szabo L."/>
            <person name="Dean R."/>
            <person name="Schein J."/>
        </authorList>
    </citation>
    <scope>NUCLEOTIDE SEQUENCE</scope>
    <source>
        <strain>CRL 75-36-700-3</strain>
    </source>
</reference>
<feature type="compositionally biased region" description="Polar residues" evidence="1">
    <location>
        <begin position="14"/>
        <end position="28"/>
    </location>
</feature>
<feature type="region of interest" description="Disordered" evidence="1">
    <location>
        <begin position="1"/>
        <end position="28"/>
    </location>
</feature>
<dbReference type="KEGG" id="pgr:PGTG_14026"/>
<accession>E3KVX3</accession>
<dbReference type="InParanoid" id="E3KVX3"/>
<dbReference type="HOGENOM" id="CLU_1082342_0_0_1"/>
<organism evidence="2 3">
    <name type="scientific">Puccinia graminis f. sp. tritici (strain CRL 75-36-700-3 / race SCCL)</name>
    <name type="common">Black stem rust fungus</name>
    <dbReference type="NCBI Taxonomy" id="418459"/>
    <lineage>
        <taxon>Eukaryota</taxon>
        <taxon>Fungi</taxon>
        <taxon>Dikarya</taxon>
        <taxon>Basidiomycota</taxon>
        <taxon>Pucciniomycotina</taxon>
        <taxon>Pucciniomycetes</taxon>
        <taxon>Pucciniales</taxon>
        <taxon>Pucciniaceae</taxon>
        <taxon>Puccinia</taxon>
    </lineage>
</organism>
<dbReference type="VEuPathDB" id="FungiDB:PGTG_14026"/>
<keyword evidence="3" id="KW-1185">Reference proteome</keyword>
<evidence type="ECO:0000313" key="3">
    <source>
        <dbReference type="Proteomes" id="UP000008783"/>
    </source>
</evidence>